<dbReference type="AlphaFoldDB" id="A0A8X6SG37"/>
<gene>
    <name evidence="2" type="primary">AVEN_43930_1</name>
    <name evidence="2" type="ORF">TNCV_665971</name>
</gene>
<feature type="coiled-coil region" evidence="1">
    <location>
        <begin position="128"/>
        <end position="155"/>
    </location>
</feature>
<evidence type="ECO:0000313" key="3">
    <source>
        <dbReference type="Proteomes" id="UP000887159"/>
    </source>
</evidence>
<dbReference type="EMBL" id="BMAU01021319">
    <property type="protein sequence ID" value="GFY13034.1"/>
    <property type="molecule type" value="Genomic_DNA"/>
</dbReference>
<dbReference type="PANTHER" id="PTHR22954">
    <property type="entry name" value="RETROVIRAL PROTEASE-RELATED"/>
    <property type="match status" value="1"/>
</dbReference>
<comment type="caution">
    <text evidence="2">The sequence shown here is derived from an EMBL/GenBank/DDBJ whole genome shotgun (WGS) entry which is preliminary data.</text>
</comment>
<name>A0A8X6SG37_TRICX</name>
<keyword evidence="3" id="KW-1185">Reference proteome</keyword>
<keyword evidence="1" id="KW-0175">Coiled coil</keyword>
<sequence>MIAWQVRVKNIMKTDALGQDNHSLVTSSSSSLPLPKIQFQQFSGELTDWLRFHNQFKRIHEDESIDDGDKFQYLIQATTPKSRAMDIVESFPATPENYRKAFEFLRMRFGQEDVLIQVYVRELLKLVLQNTEVKKVNLSSLYDKIEAQLRALESLGVTKEKYAAMLFPLKFCVPGRDTSDVKCIICNKRHYAVLCSKLPLRSGLETESASIENSTTASSSSSNVLANQACTSEESSLTDSCGYVAKRKPHT</sequence>
<protein>
    <submittedName>
        <fullName evidence="2">Integrase catalytic domain-containing protein</fullName>
    </submittedName>
</protein>
<accession>A0A8X6SG37</accession>
<evidence type="ECO:0000256" key="1">
    <source>
        <dbReference type="SAM" id="Coils"/>
    </source>
</evidence>
<dbReference type="Proteomes" id="UP000887159">
    <property type="component" value="Unassembled WGS sequence"/>
</dbReference>
<dbReference type="PANTHER" id="PTHR22954:SF3">
    <property type="entry name" value="PROTEIN CBG08539"/>
    <property type="match status" value="1"/>
</dbReference>
<evidence type="ECO:0000313" key="2">
    <source>
        <dbReference type="EMBL" id="GFY13034.1"/>
    </source>
</evidence>
<organism evidence="2 3">
    <name type="scientific">Trichonephila clavipes</name>
    <name type="common">Golden silk orbweaver</name>
    <name type="synonym">Nephila clavipes</name>
    <dbReference type="NCBI Taxonomy" id="2585209"/>
    <lineage>
        <taxon>Eukaryota</taxon>
        <taxon>Metazoa</taxon>
        <taxon>Ecdysozoa</taxon>
        <taxon>Arthropoda</taxon>
        <taxon>Chelicerata</taxon>
        <taxon>Arachnida</taxon>
        <taxon>Araneae</taxon>
        <taxon>Araneomorphae</taxon>
        <taxon>Entelegynae</taxon>
        <taxon>Araneoidea</taxon>
        <taxon>Nephilidae</taxon>
        <taxon>Trichonephila</taxon>
    </lineage>
</organism>
<proteinExistence type="predicted"/>
<reference evidence="2" key="1">
    <citation type="submission" date="2020-08" db="EMBL/GenBank/DDBJ databases">
        <title>Multicomponent nature underlies the extraordinary mechanical properties of spider dragline silk.</title>
        <authorList>
            <person name="Kono N."/>
            <person name="Nakamura H."/>
            <person name="Mori M."/>
            <person name="Yoshida Y."/>
            <person name="Ohtoshi R."/>
            <person name="Malay A.D."/>
            <person name="Moran D.A.P."/>
            <person name="Tomita M."/>
            <person name="Numata K."/>
            <person name="Arakawa K."/>
        </authorList>
    </citation>
    <scope>NUCLEOTIDE SEQUENCE</scope>
</reference>
<dbReference type="Pfam" id="PF03564">
    <property type="entry name" value="DUF1759"/>
    <property type="match status" value="1"/>
</dbReference>
<dbReference type="InterPro" id="IPR005312">
    <property type="entry name" value="DUF1759"/>
</dbReference>